<dbReference type="EMBL" id="RRYP01011401">
    <property type="protein sequence ID" value="TNV77757.1"/>
    <property type="molecule type" value="Genomic_DNA"/>
</dbReference>
<sequence length="242" mass="28455">MFKKILLSVLSLAAVATCADQQQQQLPVFRINLQNAPEDRFKDPVTHFKPQITKLLDEYEPYFPTQIVKMFEYFDWVIQWYHPERYAEIAGISKVIGAENHIVLMVNYVYEFESFCTSLIAKQKDGLIIHMRMLDFDFPDETRNITYIAQFYDGDQYKYESVMFGGLAAMQTGFKRNAFSISINQREPSDQKDWVDWLQNAGMIFLSYNQAAWLIRDTLYECEDYACAFKKLSTIYRSTHPL</sequence>
<evidence type="ECO:0000256" key="2">
    <source>
        <dbReference type="SAM" id="SignalP"/>
    </source>
</evidence>
<comment type="caution">
    <text evidence="3">The sequence shown here is derived from an EMBL/GenBank/DDBJ whole genome shotgun (WGS) entry which is preliminary data.</text>
</comment>
<dbReference type="EC" id="3.5.1.23" evidence="1"/>
<protein>
    <recommendedName>
        <fullName evidence="1">ceramidase</fullName>
        <ecNumber evidence="1">3.5.1.23</ecNumber>
    </recommendedName>
</protein>
<name>A0A8J8NM42_HALGN</name>
<evidence type="ECO:0000256" key="1">
    <source>
        <dbReference type="ARBA" id="ARBA00011891"/>
    </source>
</evidence>
<keyword evidence="4" id="KW-1185">Reference proteome</keyword>
<dbReference type="GO" id="GO:0017040">
    <property type="term" value="F:N-acylsphingosine amidohydrolase activity"/>
    <property type="evidence" value="ECO:0007669"/>
    <property type="project" value="UniProtKB-EC"/>
</dbReference>
<dbReference type="OrthoDB" id="5273684at2759"/>
<keyword evidence="2" id="KW-0732">Signal</keyword>
<dbReference type="AlphaFoldDB" id="A0A8J8NM42"/>
<proteinExistence type="predicted"/>
<dbReference type="PANTHER" id="PTHR28583">
    <property type="entry name" value="ACID AMIDASE"/>
    <property type="match status" value="1"/>
</dbReference>
<dbReference type="PANTHER" id="PTHR28583:SF1">
    <property type="entry name" value="ACID CERAMIDASE"/>
    <property type="match status" value="1"/>
</dbReference>
<feature type="chain" id="PRO_5035189615" description="ceramidase" evidence="2">
    <location>
        <begin position="22"/>
        <end position="242"/>
    </location>
</feature>
<evidence type="ECO:0000313" key="4">
    <source>
        <dbReference type="Proteomes" id="UP000785679"/>
    </source>
</evidence>
<feature type="signal peptide" evidence="2">
    <location>
        <begin position="1"/>
        <end position="21"/>
    </location>
</feature>
<accession>A0A8J8NM42</accession>
<evidence type="ECO:0000313" key="3">
    <source>
        <dbReference type="EMBL" id="TNV77757.1"/>
    </source>
</evidence>
<organism evidence="3 4">
    <name type="scientific">Halteria grandinella</name>
    <dbReference type="NCBI Taxonomy" id="5974"/>
    <lineage>
        <taxon>Eukaryota</taxon>
        <taxon>Sar</taxon>
        <taxon>Alveolata</taxon>
        <taxon>Ciliophora</taxon>
        <taxon>Intramacronucleata</taxon>
        <taxon>Spirotrichea</taxon>
        <taxon>Stichotrichia</taxon>
        <taxon>Sporadotrichida</taxon>
        <taxon>Halteriidae</taxon>
        <taxon>Halteria</taxon>
    </lineage>
</organism>
<reference evidence="3" key="1">
    <citation type="submission" date="2019-06" db="EMBL/GenBank/DDBJ databases">
        <authorList>
            <person name="Zheng W."/>
        </authorList>
    </citation>
    <scope>NUCLEOTIDE SEQUENCE</scope>
    <source>
        <strain evidence="3">QDHG01</strain>
    </source>
</reference>
<dbReference type="Proteomes" id="UP000785679">
    <property type="component" value="Unassembled WGS sequence"/>
</dbReference>
<gene>
    <name evidence="3" type="ORF">FGO68_gene4379</name>
</gene>